<feature type="transmembrane region" description="Helical" evidence="1">
    <location>
        <begin position="37"/>
        <end position="57"/>
    </location>
</feature>
<accession>A0ABT0PGC3</accession>
<dbReference type="Proteomes" id="UP001203338">
    <property type="component" value="Unassembled WGS sequence"/>
</dbReference>
<evidence type="ECO:0000313" key="2">
    <source>
        <dbReference type="EMBL" id="MCL6270370.1"/>
    </source>
</evidence>
<gene>
    <name evidence="2" type="ORF">M3P05_10605</name>
</gene>
<name>A0ABT0PGC3_9GAMM</name>
<dbReference type="InterPro" id="IPR008407">
    <property type="entry name" value="Brnchd-chn_aa_trnsp_AzlD"/>
</dbReference>
<proteinExistence type="predicted"/>
<keyword evidence="3" id="KW-1185">Reference proteome</keyword>
<evidence type="ECO:0000256" key="1">
    <source>
        <dbReference type="SAM" id="Phobius"/>
    </source>
</evidence>
<feature type="transmembrane region" description="Helical" evidence="1">
    <location>
        <begin position="63"/>
        <end position="82"/>
    </location>
</feature>
<comment type="caution">
    <text evidence="2">The sequence shown here is derived from an EMBL/GenBank/DDBJ whole genome shotgun (WGS) entry which is preliminary data.</text>
</comment>
<reference evidence="2 3" key="1">
    <citation type="submission" date="2022-05" db="EMBL/GenBank/DDBJ databases">
        <authorList>
            <person name="Park J.-S."/>
        </authorList>
    </citation>
    <scope>NUCLEOTIDE SEQUENCE [LARGE SCALE GENOMIC DNA]</scope>
    <source>
        <strain evidence="2 3">2012CJ34-2</strain>
    </source>
</reference>
<dbReference type="EMBL" id="JAMFLX010000012">
    <property type="protein sequence ID" value="MCL6270370.1"/>
    <property type="molecule type" value="Genomic_DNA"/>
</dbReference>
<organism evidence="2 3">
    <name type="scientific">Parendozoicomonas callyspongiae</name>
    <dbReference type="NCBI Taxonomy" id="2942213"/>
    <lineage>
        <taxon>Bacteria</taxon>
        <taxon>Pseudomonadati</taxon>
        <taxon>Pseudomonadota</taxon>
        <taxon>Gammaproteobacteria</taxon>
        <taxon>Oceanospirillales</taxon>
        <taxon>Endozoicomonadaceae</taxon>
        <taxon>Parendozoicomonas</taxon>
    </lineage>
</organism>
<dbReference type="RefSeq" id="WP_249699575.1">
    <property type="nucleotide sequence ID" value="NZ_JAMFLX010000012.1"/>
</dbReference>
<sequence>MNEWTLIFLMALITFSIRYVLIASAGRWHIPSTIERGLKYVPIAVLSAIVVQTIMVSSGTSPVQGWAINPHFLVSAIVAFVVSRVTNSLMITVMAGLFCYGVIHYMLG</sequence>
<protein>
    <submittedName>
        <fullName evidence="2">AzlD domain-containing protein</fullName>
    </submittedName>
</protein>
<feature type="transmembrane region" description="Helical" evidence="1">
    <location>
        <begin position="89"/>
        <end position="107"/>
    </location>
</feature>
<keyword evidence="1" id="KW-1133">Transmembrane helix</keyword>
<dbReference type="Pfam" id="PF05437">
    <property type="entry name" value="AzlD"/>
    <property type="match status" value="1"/>
</dbReference>
<feature type="transmembrane region" description="Helical" evidence="1">
    <location>
        <begin position="6"/>
        <end position="25"/>
    </location>
</feature>
<evidence type="ECO:0000313" key="3">
    <source>
        <dbReference type="Proteomes" id="UP001203338"/>
    </source>
</evidence>
<keyword evidence="1" id="KW-0812">Transmembrane</keyword>
<keyword evidence="1" id="KW-0472">Membrane</keyword>